<dbReference type="PANTHER" id="PTHR11633">
    <property type="entry name" value="PLATELET-DERIVED GROWTH FACTOR"/>
    <property type="match status" value="1"/>
</dbReference>
<evidence type="ECO:0000256" key="5">
    <source>
        <dbReference type="SAM" id="SignalP"/>
    </source>
</evidence>
<proteinExistence type="inferred from homology"/>
<dbReference type="GO" id="GO:0070851">
    <property type="term" value="F:growth factor receptor binding"/>
    <property type="evidence" value="ECO:0007669"/>
    <property type="project" value="TreeGrafter"/>
</dbReference>
<sequence>MKGAQWLAMSLTLALAAGEGYSQARTKRNTPIFFPGSFAPEPHTTALELPENMDLNTLDLESLSRINTIGNITAFADLFGIPLPDGSFTDELSTRFGASSEEAIMANCKPEMRTVHLDLPVEANTLFFPTCVRLEQCGGCCYGPLLTCRPTRTTPILLKVLKTKLNDSSRSGGRRSRTRRRRETVPSYHEVEVQKHDECACGCKVQEDDCKPNLHTYFEGECACICNNKDDKAKCEQQGETKYWDNETCNCYCRRPVPCSTGQFFSPVSCKCE</sequence>
<dbReference type="GO" id="GO:0051781">
    <property type="term" value="P:positive regulation of cell division"/>
    <property type="evidence" value="ECO:0007669"/>
    <property type="project" value="UniProtKB-KW"/>
</dbReference>
<dbReference type="SMART" id="SM00141">
    <property type="entry name" value="PDGF"/>
    <property type="match status" value="1"/>
</dbReference>
<dbReference type="EMBL" id="GDRN01046147">
    <property type="protein sequence ID" value="JAI66790.1"/>
    <property type="molecule type" value="Transcribed_RNA"/>
</dbReference>
<feature type="signal peptide" evidence="5">
    <location>
        <begin position="1"/>
        <end position="16"/>
    </location>
</feature>
<dbReference type="PANTHER" id="PTHR11633:SF1">
    <property type="entry name" value="LD28763P"/>
    <property type="match status" value="1"/>
</dbReference>
<dbReference type="GO" id="GO:0016020">
    <property type="term" value="C:membrane"/>
    <property type="evidence" value="ECO:0007669"/>
    <property type="project" value="InterPro"/>
</dbReference>
<evidence type="ECO:0000256" key="4">
    <source>
        <dbReference type="RuleBase" id="RU003818"/>
    </source>
</evidence>
<accession>A0A0P4WDT8</accession>
<evidence type="ECO:0000256" key="2">
    <source>
        <dbReference type="ARBA" id="ARBA00023030"/>
    </source>
</evidence>
<dbReference type="InterPro" id="IPR029034">
    <property type="entry name" value="Cystine-knot_cytokine"/>
</dbReference>
<keyword evidence="3" id="KW-0497">Mitogen</keyword>
<dbReference type="GO" id="GO:0008284">
    <property type="term" value="P:positive regulation of cell population proliferation"/>
    <property type="evidence" value="ECO:0007669"/>
    <property type="project" value="TreeGrafter"/>
</dbReference>
<evidence type="ECO:0000259" key="6">
    <source>
        <dbReference type="PROSITE" id="PS50278"/>
    </source>
</evidence>
<dbReference type="Gene3D" id="2.10.90.10">
    <property type="entry name" value="Cystine-knot cytokines"/>
    <property type="match status" value="1"/>
</dbReference>
<name>A0A0P4WDT8_SCYOL</name>
<dbReference type="Pfam" id="PF00341">
    <property type="entry name" value="PDGF"/>
    <property type="match status" value="1"/>
</dbReference>
<reference evidence="7" key="1">
    <citation type="submission" date="2015-09" db="EMBL/GenBank/DDBJ databases">
        <title>Scylla olivacea transcriptome.</title>
        <authorList>
            <person name="Ikhwanuddin M."/>
        </authorList>
    </citation>
    <scope>NUCLEOTIDE SEQUENCE</scope>
</reference>
<dbReference type="GO" id="GO:0005615">
    <property type="term" value="C:extracellular space"/>
    <property type="evidence" value="ECO:0007669"/>
    <property type="project" value="TreeGrafter"/>
</dbReference>
<keyword evidence="5" id="KW-0732">Signal</keyword>
<dbReference type="GO" id="GO:0008083">
    <property type="term" value="F:growth factor activity"/>
    <property type="evidence" value="ECO:0007669"/>
    <property type="project" value="UniProtKB-KW"/>
</dbReference>
<dbReference type="InterPro" id="IPR000072">
    <property type="entry name" value="PDGF/VEGF_dom"/>
</dbReference>
<organism evidence="7">
    <name type="scientific">Scylla olivacea</name>
    <name type="common">Orange mud crab</name>
    <name type="synonym">Cancer olivacea</name>
    <dbReference type="NCBI Taxonomy" id="85551"/>
    <lineage>
        <taxon>Eukaryota</taxon>
        <taxon>Metazoa</taxon>
        <taxon>Ecdysozoa</taxon>
        <taxon>Arthropoda</taxon>
        <taxon>Crustacea</taxon>
        <taxon>Multicrustacea</taxon>
        <taxon>Malacostraca</taxon>
        <taxon>Eumalacostraca</taxon>
        <taxon>Eucarida</taxon>
        <taxon>Decapoda</taxon>
        <taxon>Pleocyemata</taxon>
        <taxon>Brachyura</taxon>
        <taxon>Eubrachyura</taxon>
        <taxon>Portunoidea</taxon>
        <taxon>Portunidae</taxon>
        <taxon>Portuninae</taxon>
        <taxon>Scylla</taxon>
    </lineage>
</organism>
<dbReference type="SUPFAM" id="SSF57501">
    <property type="entry name" value="Cystine-knot cytokines"/>
    <property type="match status" value="1"/>
</dbReference>
<feature type="domain" description="Platelet-derived growth factor (PDGF) family profile" evidence="6">
    <location>
        <begin position="95"/>
        <end position="206"/>
    </location>
</feature>
<comment type="similarity">
    <text evidence="1 4">Belongs to the PDGF/VEGF growth factor family.</text>
</comment>
<protein>
    <recommendedName>
        <fullName evidence="6">Platelet-derived growth factor (PDGF) family profile domain-containing protein</fullName>
    </recommendedName>
</protein>
<dbReference type="AlphaFoldDB" id="A0A0P4WDT8"/>
<feature type="chain" id="PRO_5006070483" description="Platelet-derived growth factor (PDGF) family profile domain-containing protein" evidence="5">
    <location>
        <begin position="17"/>
        <end position="273"/>
    </location>
</feature>
<keyword evidence="2 4" id="KW-0339">Growth factor</keyword>
<evidence type="ECO:0000256" key="1">
    <source>
        <dbReference type="ARBA" id="ARBA00006686"/>
    </source>
</evidence>
<dbReference type="PROSITE" id="PS50278">
    <property type="entry name" value="PDGF_2"/>
    <property type="match status" value="1"/>
</dbReference>
<evidence type="ECO:0000256" key="3">
    <source>
        <dbReference type="ARBA" id="ARBA00023246"/>
    </source>
</evidence>
<evidence type="ECO:0000313" key="7">
    <source>
        <dbReference type="EMBL" id="JAI66790.1"/>
    </source>
</evidence>